<evidence type="ECO:0000256" key="8">
    <source>
        <dbReference type="ARBA" id="ARBA00023136"/>
    </source>
</evidence>
<dbReference type="Gene3D" id="1.20.1250.20">
    <property type="entry name" value="MFS general substrate transporter like domains"/>
    <property type="match status" value="1"/>
</dbReference>
<evidence type="ECO:0000313" key="11">
    <source>
        <dbReference type="Proteomes" id="UP000748756"/>
    </source>
</evidence>
<dbReference type="PANTHER" id="PTHR23519:SF1">
    <property type="entry name" value="AUTOPHAGY-RELATED PROTEIN 22"/>
    <property type="match status" value="1"/>
</dbReference>
<keyword evidence="11" id="KW-1185">Reference proteome</keyword>
<keyword evidence="7 9" id="KW-1133">Transmembrane helix</keyword>
<evidence type="ECO:0000256" key="4">
    <source>
        <dbReference type="ARBA" id="ARBA00022554"/>
    </source>
</evidence>
<proteinExistence type="inferred from homology"/>
<protein>
    <recommendedName>
        <fullName evidence="9">Autophagy-related protein</fullName>
    </recommendedName>
</protein>
<reference evidence="10" key="1">
    <citation type="journal article" date="2020" name="Fungal Divers.">
        <title>Resolving the Mortierellaceae phylogeny through synthesis of multi-gene phylogenetics and phylogenomics.</title>
        <authorList>
            <person name="Vandepol N."/>
            <person name="Liber J."/>
            <person name="Desiro A."/>
            <person name="Na H."/>
            <person name="Kennedy M."/>
            <person name="Barry K."/>
            <person name="Grigoriev I.V."/>
            <person name="Miller A.N."/>
            <person name="O'Donnell K."/>
            <person name="Stajich J.E."/>
            <person name="Bonito G."/>
        </authorList>
    </citation>
    <scope>NUCLEOTIDE SEQUENCE</scope>
    <source>
        <strain evidence="10">NRRL 6426</strain>
    </source>
</reference>
<dbReference type="EMBL" id="JAAAUQ010000163">
    <property type="protein sequence ID" value="KAF9153640.1"/>
    <property type="molecule type" value="Genomic_DNA"/>
</dbReference>
<dbReference type="GO" id="GO:0006914">
    <property type="term" value="P:autophagy"/>
    <property type="evidence" value="ECO:0007669"/>
    <property type="project" value="UniProtKB-KW"/>
</dbReference>
<dbReference type="GO" id="GO:0005774">
    <property type="term" value="C:vacuolar membrane"/>
    <property type="evidence" value="ECO:0007669"/>
    <property type="project" value="UniProtKB-SubCell"/>
</dbReference>
<sequence length="530" mass="59597">MPPPRFLSDSATTLTDQDLTDYEEKQNCQPSVPPPKKSEEWAWYIQNATYCGYGWVASTLLVPLLIQDMASKAGVEASNHAIPCNTTVPGFKCVTPVLGHYLEPGTISLYISSLSSILSFFMSLSISAVADHGSYRKTLLIAFSVLGCINACAFFIIYKPSLFWVGAILSPLGWTFFNIAGVFSHSFLPLYGRAHPEVLSAESRGESLIVIRKIEEQKINDLSAMSVVVANIGSVLIHGFCIGISWSMKESSLSLEIAIAFSGVWWLLWMLIVAPWLDARPNAPLPKGTNWVVHSWSKTYNTLTSFRKLPEIFKFMIAWFILSDGINTIPAIHFIILYRELAFTHTHSIIISVLLALMASLGAYLFMVIRKYWSLTTKFMILLCLGFYSLLMAYLVFVPYFTDKAGLRTVGEGWACTVYIGLIISTFYSSMRVMLSELCPVGDENEWFSLYLLADKGSSWLGPFVTGAIYTYTHDYRKAFWFPLGLIVLGLIVLLRVDVDLGKDQAREFAREKKERYHQQQQNQALDYSK</sequence>
<feature type="transmembrane region" description="Helical" evidence="9">
    <location>
        <begin position="222"/>
        <end position="245"/>
    </location>
</feature>
<dbReference type="SUPFAM" id="SSF103473">
    <property type="entry name" value="MFS general substrate transporter"/>
    <property type="match status" value="1"/>
</dbReference>
<evidence type="ECO:0000256" key="1">
    <source>
        <dbReference type="ARBA" id="ARBA00004127"/>
    </source>
</evidence>
<dbReference type="GO" id="GO:0032974">
    <property type="term" value="P:amino acid transmembrane export from vacuole"/>
    <property type="evidence" value="ECO:0007669"/>
    <property type="project" value="InterPro"/>
</dbReference>
<keyword evidence="6 9" id="KW-0029">Amino-acid transport</keyword>
<feature type="transmembrane region" description="Helical" evidence="9">
    <location>
        <begin position="138"/>
        <end position="157"/>
    </location>
</feature>
<evidence type="ECO:0000256" key="6">
    <source>
        <dbReference type="ARBA" id="ARBA00022970"/>
    </source>
</evidence>
<keyword evidence="3 9" id="KW-0813">Transport</keyword>
<feature type="transmembrane region" description="Helical" evidence="9">
    <location>
        <begin position="379"/>
        <end position="401"/>
    </location>
</feature>
<feature type="transmembrane region" description="Helical" evidence="9">
    <location>
        <begin position="315"/>
        <end position="336"/>
    </location>
</feature>
<dbReference type="OrthoDB" id="192733at2759"/>
<feature type="transmembrane region" description="Helical" evidence="9">
    <location>
        <begin position="479"/>
        <end position="497"/>
    </location>
</feature>
<evidence type="ECO:0000256" key="5">
    <source>
        <dbReference type="ARBA" id="ARBA00022692"/>
    </source>
</evidence>
<feature type="transmembrane region" description="Helical" evidence="9">
    <location>
        <begin position="348"/>
        <end position="367"/>
    </location>
</feature>
<dbReference type="GO" id="GO:0012505">
    <property type="term" value="C:endomembrane system"/>
    <property type="evidence" value="ECO:0007669"/>
    <property type="project" value="UniProtKB-SubCell"/>
</dbReference>
<keyword evidence="5 9" id="KW-0812">Transmembrane</keyword>
<accession>A0A9P5S2R6</accession>
<feature type="transmembrane region" description="Helical" evidence="9">
    <location>
        <begin position="413"/>
        <end position="435"/>
    </location>
</feature>
<dbReference type="InterPro" id="IPR036259">
    <property type="entry name" value="MFS_trans_sf"/>
</dbReference>
<name>A0A9P5S2R6_9FUNG</name>
<dbReference type="InterPro" id="IPR044738">
    <property type="entry name" value="Atg22"/>
</dbReference>
<dbReference type="Proteomes" id="UP000748756">
    <property type="component" value="Unassembled WGS sequence"/>
</dbReference>
<feature type="transmembrane region" description="Helical" evidence="9">
    <location>
        <begin position="163"/>
        <end position="183"/>
    </location>
</feature>
<organism evidence="10 11">
    <name type="scientific">Linnemannia schmuckeri</name>
    <dbReference type="NCBI Taxonomy" id="64567"/>
    <lineage>
        <taxon>Eukaryota</taxon>
        <taxon>Fungi</taxon>
        <taxon>Fungi incertae sedis</taxon>
        <taxon>Mucoromycota</taxon>
        <taxon>Mortierellomycotina</taxon>
        <taxon>Mortierellomycetes</taxon>
        <taxon>Mortierellales</taxon>
        <taxon>Mortierellaceae</taxon>
        <taxon>Linnemannia</taxon>
    </lineage>
</organism>
<evidence type="ECO:0000256" key="7">
    <source>
        <dbReference type="ARBA" id="ARBA00022989"/>
    </source>
</evidence>
<evidence type="ECO:0000256" key="9">
    <source>
        <dbReference type="RuleBase" id="RU363073"/>
    </source>
</evidence>
<gene>
    <name evidence="10" type="primary">ATG22_2</name>
    <name evidence="10" type="ORF">BG015_003019</name>
</gene>
<dbReference type="CDD" id="cd17483">
    <property type="entry name" value="MFS_Atg22_like"/>
    <property type="match status" value="1"/>
</dbReference>
<comment type="caution">
    <text evidence="10">The sequence shown here is derived from an EMBL/GenBank/DDBJ whole genome shotgun (WGS) entry which is preliminary data.</text>
</comment>
<keyword evidence="4 9" id="KW-0926">Vacuole</keyword>
<feature type="transmembrane region" description="Helical" evidence="9">
    <location>
        <begin position="107"/>
        <end position="126"/>
    </location>
</feature>
<evidence type="ECO:0000256" key="3">
    <source>
        <dbReference type="ARBA" id="ARBA00022448"/>
    </source>
</evidence>
<comment type="similarity">
    <text evidence="2 9">Belongs to the ATG22 family.</text>
</comment>
<keyword evidence="8 9" id="KW-0472">Membrane</keyword>
<comment type="subcellular location">
    <subcellularLocation>
        <location evidence="1">Endomembrane system</location>
        <topology evidence="1">Multi-pass membrane protein</topology>
    </subcellularLocation>
    <subcellularLocation>
        <location evidence="9">Vacuole membrane</location>
        <topology evidence="9">Multi-pass membrane protein</topology>
    </subcellularLocation>
</comment>
<keyword evidence="9" id="KW-0072">Autophagy</keyword>
<comment type="function">
    <text evidence="9">Vacuolar effluxer which mediate the efflux of amino acids resulting from autophagic degradation. The release of autophagic amino acids allows the maintenance of protein synthesis and viability during nitrogen starvation.</text>
</comment>
<evidence type="ECO:0000313" key="10">
    <source>
        <dbReference type="EMBL" id="KAF9153640.1"/>
    </source>
</evidence>
<dbReference type="Pfam" id="PF11700">
    <property type="entry name" value="ATG22"/>
    <property type="match status" value="1"/>
</dbReference>
<dbReference type="PANTHER" id="PTHR23519">
    <property type="entry name" value="AUTOPHAGY-RELATED PROTEIN 22"/>
    <property type="match status" value="1"/>
</dbReference>
<feature type="transmembrane region" description="Helical" evidence="9">
    <location>
        <begin position="257"/>
        <end position="277"/>
    </location>
</feature>
<evidence type="ECO:0000256" key="2">
    <source>
        <dbReference type="ARBA" id="ARBA00006978"/>
    </source>
</evidence>
<dbReference type="InterPro" id="IPR050495">
    <property type="entry name" value="ATG22/LtaA_families"/>
</dbReference>
<dbReference type="InterPro" id="IPR024671">
    <property type="entry name" value="Atg22-like"/>
</dbReference>
<dbReference type="AlphaFoldDB" id="A0A9P5S2R6"/>